<dbReference type="Gene3D" id="1.10.10.10">
    <property type="entry name" value="Winged helix-like DNA-binding domain superfamily/Winged helix DNA-binding domain"/>
    <property type="match status" value="2"/>
</dbReference>
<dbReference type="InterPro" id="IPR036388">
    <property type="entry name" value="WH-like_DNA-bd_sf"/>
</dbReference>
<gene>
    <name evidence="3" type="ORF">BN3087_990004</name>
</gene>
<protein>
    <recommendedName>
        <fullName evidence="2">Initiator Rep protein WH1 domain-containing protein</fullName>
    </recommendedName>
</protein>
<dbReference type="Pfam" id="PF01051">
    <property type="entry name" value="Rep3_N"/>
    <property type="match status" value="1"/>
</dbReference>
<comment type="similarity">
    <text evidence="1">Belongs to the initiator RepB protein family.</text>
</comment>
<dbReference type="InterPro" id="IPR036390">
    <property type="entry name" value="WH_DNA-bd_sf"/>
</dbReference>
<accession>A0A0S4XRH1</accession>
<evidence type="ECO:0000259" key="2">
    <source>
        <dbReference type="Pfam" id="PF01051"/>
    </source>
</evidence>
<dbReference type="GO" id="GO:0006270">
    <property type="term" value="P:DNA replication initiation"/>
    <property type="evidence" value="ECO:0007669"/>
    <property type="project" value="InterPro"/>
</dbReference>
<reference evidence="3" key="1">
    <citation type="submission" date="2015-11" db="EMBL/GenBank/DDBJ databases">
        <authorList>
            <person name="Zhang Y."/>
            <person name="Guo Z."/>
        </authorList>
    </citation>
    <scope>NUCLEOTIDE SEQUENCE</scope>
    <source>
        <strain evidence="3">BN30871</strain>
    </source>
</reference>
<evidence type="ECO:0000313" key="3">
    <source>
        <dbReference type="EMBL" id="CUV66620.1"/>
    </source>
</evidence>
<dbReference type="SUPFAM" id="SSF46785">
    <property type="entry name" value="Winged helix' DNA-binding domain"/>
    <property type="match status" value="1"/>
</dbReference>
<name>A0A0S4XRH1_9BACT</name>
<sequence length="357" mass="41338">MTEEQNSSSSVTKHPALKKKIHIIQKESALTAIYASGNLTAAQKKVFNAFLYLGKDLVQSEIFAPEDGFSVPVSMLKNLIGDQSNNYTYLKKTVESLQDFTVESNVLGKDKKKWDRFSLVAGATIENGVLRFSFPHQIIDALKNPKMYVTLDLDEINRIDRKYAISLYEILEDYKKLPSLPKWSIDEFRKALDIPDSSYKTYRDLHRRVVTPAVEEINEKFGMGLEYVLYSNLLAIPSSDLTSEAENGVMTNRMRMPRITHIQFRLVKEKMEERLNYKAFVESMRKQYMPNPDDGYFPSIYNFDGQVFKVDTTGRLYIQNISIDGTIEIEELTPEKSDYYWKLLWKKSLEEKGEDFE</sequence>
<feature type="domain" description="Initiator Rep protein WH1" evidence="2">
    <location>
        <begin position="25"/>
        <end position="171"/>
    </location>
</feature>
<dbReference type="InterPro" id="IPR000525">
    <property type="entry name" value="Initiator_Rep_WH1"/>
</dbReference>
<dbReference type="AlphaFoldDB" id="A0A0S4XRH1"/>
<evidence type="ECO:0000256" key="1">
    <source>
        <dbReference type="ARBA" id="ARBA00038283"/>
    </source>
</evidence>
<dbReference type="GO" id="GO:0003887">
    <property type="term" value="F:DNA-directed DNA polymerase activity"/>
    <property type="evidence" value="ECO:0007669"/>
    <property type="project" value="InterPro"/>
</dbReference>
<dbReference type="EMBL" id="FAXN01000105">
    <property type="protein sequence ID" value="CUV66620.1"/>
    <property type="molecule type" value="Genomic_DNA"/>
</dbReference>
<dbReference type="Pfam" id="PF21205">
    <property type="entry name" value="Rep3_C"/>
    <property type="match status" value="1"/>
</dbReference>
<proteinExistence type="inferred from homology"/>
<organism evidence="3">
    <name type="scientific">Sulfurovum sp. enrichment culture clone C5</name>
    <dbReference type="NCBI Taxonomy" id="497650"/>
    <lineage>
        <taxon>Bacteria</taxon>
        <taxon>Pseudomonadati</taxon>
        <taxon>Campylobacterota</taxon>
        <taxon>Epsilonproteobacteria</taxon>
        <taxon>Campylobacterales</taxon>
        <taxon>Sulfurovaceae</taxon>
        <taxon>Sulfurovum</taxon>
        <taxon>environmental samples</taxon>
    </lineage>
</organism>